<feature type="compositionally biased region" description="Polar residues" evidence="1">
    <location>
        <begin position="7"/>
        <end position="26"/>
    </location>
</feature>
<organism evidence="2 3">
    <name type="scientific">Cercospora beticola</name>
    <name type="common">Sugarbeet leaf spot fungus</name>
    <dbReference type="NCBI Taxonomy" id="122368"/>
    <lineage>
        <taxon>Eukaryota</taxon>
        <taxon>Fungi</taxon>
        <taxon>Dikarya</taxon>
        <taxon>Ascomycota</taxon>
        <taxon>Pezizomycotina</taxon>
        <taxon>Dothideomycetes</taxon>
        <taxon>Dothideomycetidae</taxon>
        <taxon>Mycosphaerellales</taxon>
        <taxon>Mycosphaerellaceae</taxon>
        <taxon>Cercospora</taxon>
    </lineage>
</organism>
<dbReference type="EMBL" id="LKMD01000107">
    <property type="protein sequence ID" value="PIA90545.1"/>
    <property type="molecule type" value="Genomic_DNA"/>
</dbReference>
<comment type="caution">
    <text evidence="2">The sequence shown here is derived from an EMBL/GenBank/DDBJ whole genome shotgun (WGS) entry which is preliminary data.</text>
</comment>
<reference evidence="2 3" key="1">
    <citation type="submission" date="2015-10" db="EMBL/GenBank/DDBJ databases">
        <title>The cercosporin biosynthetic gene cluster was horizontally transferred to several fungal lineages and shown to be expanded in Cercospora beticola based on microsynteny with recipient genomes.</title>
        <authorList>
            <person name="De Jonge R."/>
            <person name="Ebert M.K."/>
            <person name="Suttle J.C."/>
            <person name="Jurick Ii W.M."/>
            <person name="Secor G.A."/>
            <person name="Thomma B.P."/>
            <person name="Van De Peer Y."/>
            <person name="Bolton M.D."/>
        </authorList>
    </citation>
    <scope>NUCLEOTIDE SEQUENCE [LARGE SCALE GENOMIC DNA]</scope>
    <source>
        <strain evidence="2 3">09-40</strain>
    </source>
</reference>
<sequence>MPVTLPEISNMSLAPKTSSQAGSPASGNGVCHFDRLPQELLYRICDFAYGHPAESGFTTKEQQTDWQLYQIKRGWSTSIRPFKPQVDQYMVSKRFFVSAIEAFVKAQHLDLSDGSEFIMAYIAEQKVFALFTRSATLSSLSLDYLQDFSTLRHLTIQVDCDHFGKDEWAADKFPWLYALQDGDIAELPFVRRLSNVRGLKTFNCKADVCYYAETPVKLQIWEDNVFAICKYLLPIVTTKKTGVAPVHSFNDSGRQPLYRGSHVSGINCGSSLLTTESDQFDWLPKQTTQVLTMDLDIMRRWVKRALREHPDLARPLD</sequence>
<protein>
    <submittedName>
        <fullName evidence="2">Uncharacterized protein</fullName>
    </submittedName>
</protein>
<evidence type="ECO:0000313" key="2">
    <source>
        <dbReference type="EMBL" id="PIA90545.1"/>
    </source>
</evidence>
<accession>A0A2G5HDH6</accession>
<evidence type="ECO:0000256" key="1">
    <source>
        <dbReference type="SAM" id="MobiDB-lite"/>
    </source>
</evidence>
<dbReference type="OrthoDB" id="3643184at2759"/>
<evidence type="ECO:0000313" key="3">
    <source>
        <dbReference type="Proteomes" id="UP000230605"/>
    </source>
</evidence>
<dbReference type="AlphaFoldDB" id="A0A2G5HDH6"/>
<dbReference type="Proteomes" id="UP000230605">
    <property type="component" value="Chromosome 9"/>
</dbReference>
<name>A0A2G5HDH6_CERBT</name>
<gene>
    <name evidence="2" type="ORF">CB0940_11507</name>
</gene>
<feature type="region of interest" description="Disordered" evidence="1">
    <location>
        <begin position="1"/>
        <end position="26"/>
    </location>
</feature>
<proteinExistence type="predicted"/>